<dbReference type="InterPro" id="IPR043917">
    <property type="entry name" value="DUF5753"/>
</dbReference>
<reference evidence="2 3" key="1">
    <citation type="submission" date="2022-10" db="EMBL/GenBank/DDBJ databases">
        <title>The complete genomes of actinobacterial strains from the NBC collection.</title>
        <authorList>
            <person name="Joergensen T.S."/>
            <person name="Alvarez Arevalo M."/>
            <person name="Sterndorff E.B."/>
            <person name="Faurdal D."/>
            <person name="Vuksanovic O."/>
            <person name="Mourched A.-S."/>
            <person name="Charusanti P."/>
            <person name="Shaw S."/>
            <person name="Blin K."/>
            <person name="Weber T."/>
        </authorList>
    </citation>
    <scope>NUCLEOTIDE SEQUENCE [LARGE SCALE GENOMIC DNA]</scope>
    <source>
        <strain evidence="2 3">NBC_00156</strain>
    </source>
</reference>
<dbReference type="RefSeq" id="WP_405449350.1">
    <property type="nucleotide sequence ID" value="NZ_CP108164.1"/>
</dbReference>
<evidence type="ECO:0000313" key="2">
    <source>
        <dbReference type="EMBL" id="WTQ82937.1"/>
    </source>
</evidence>
<dbReference type="EMBL" id="CP108164">
    <property type="protein sequence ID" value="WTQ82937.1"/>
    <property type="molecule type" value="Genomic_DNA"/>
</dbReference>
<dbReference type="PROSITE" id="PS50943">
    <property type="entry name" value="HTH_CROC1"/>
    <property type="match status" value="1"/>
</dbReference>
<dbReference type="Pfam" id="PF13560">
    <property type="entry name" value="HTH_31"/>
    <property type="match status" value="1"/>
</dbReference>
<accession>A0ABZ1KQT9</accession>
<evidence type="ECO:0000313" key="3">
    <source>
        <dbReference type="Proteomes" id="UP001622557"/>
    </source>
</evidence>
<gene>
    <name evidence="2" type="ORF">OG350_22700</name>
</gene>
<name>A0ABZ1KQT9_STRAH</name>
<feature type="domain" description="HTH cro/C1-type" evidence="1">
    <location>
        <begin position="29"/>
        <end position="69"/>
    </location>
</feature>
<dbReference type="Proteomes" id="UP001622557">
    <property type="component" value="Chromosome"/>
</dbReference>
<dbReference type="Gene3D" id="1.10.260.40">
    <property type="entry name" value="lambda repressor-like DNA-binding domains"/>
    <property type="match status" value="1"/>
</dbReference>
<proteinExistence type="predicted"/>
<dbReference type="SUPFAM" id="SSF47413">
    <property type="entry name" value="lambda repressor-like DNA-binding domains"/>
    <property type="match status" value="1"/>
</dbReference>
<protein>
    <submittedName>
        <fullName evidence="2">Helix-turn-helix domain-containing protein</fullName>
    </submittedName>
</protein>
<keyword evidence="3" id="KW-1185">Reference proteome</keyword>
<dbReference type="InterPro" id="IPR010982">
    <property type="entry name" value="Lambda_DNA-bd_dom_sf"/>
</dbReference>
<dbReference type="GeneID" id="97283295"/>
<evidence type="ECO:0000259" key="1">
    <source>
        <dbReference type="PROSITE" id="PS50943"/>
    </source>
</evidence>
<organism evidence="2 3">
    <name type="scientific">Streptomyces achromogenes</name>
    <dbReference type="NCBI Taxonomy" id="67255"/>
    <lineage>
        <taxon>Bacteria</taxon>
        <taxon>Bacillati</taxon>
        <taxon>Actinomycetota</taxon>
        <taxon>Actinomycetes</taxon>
        <taxon>Kitasatosporales</taxon>
        <taxon>Streptomycetaceae</taxon>
        <taxon>Streptomyces</taxon>
    </lineage>
</organism>
<dbReference type="InterPro" id="IPR001387">
    <property type="entry name" value="Cro/C1-type_HTH"/>
</dbReference>
<dbReference type="Pfam" id="PF19054">
    <property type="entry name" value="DUF5753"/>
    <property type="match status" value="1"/>
</dbReference>
<dbReference type="SMART" id="SM00530">
    <property type="entry name" value="HTH_XRE"/>
    <property type="match status" value="1"/>
</dbReference>
<dbReference type="CDD" id="cd00093">
    <property type="entry name" value="HTH_XRE"/>
    <property type="match status" value="1"/>
</dbReference>
<sequence length="281" mass="31686">MSEGVDEAGWDVEPGDEIEPVVQAVGRLLRVCRESAGVSVPELAEALGYGEDMIRKIERGARIPRPEFLDNADTFLKAQGHLRAFREDMRKARYPKKVRELAELEGRAVEMLLYSNHNIHGLLQTEEYARALLRTWRPAYSPDQLERMVGARMARKSVFDRSPAPELSFVQEEVTLRRPVGDRMVLRRQLEHMLEVAQLPFVELQVMPTSRANHPGTAGLIEVLKFVDGTGVGRTDGDFSGRPVSNPRQLRVLDLRYGIIRAQALPPEESLDIIEKALGEL</sequence>